<evidence type="ECO:0000313" key="1">
    <source>
        <dbReference type="EMBL" id="SJL04704.1"/>
    </source>
</evidence>
<name>A0A284R7P0_ARMOS</name>
<organism evidence="1 2">
    <name type="scientific">Armillaria ostoyae</name>
    <name type="common">Armillaria root rot fungus</name>
    <dbReference type="NCBI Taxonomy" id="47428"/>
    <lineage>
        <taxon>Eukaryota</taxon>
        <taxon>Fungi</taxon>
        <taxon>Dikarya</taxon>
        <taxon>Basidiomycota</taxon>
        <taxon>Agaricomycotina</taxon>
        <taxon>Agaricomycetes</taxon>
        <taxon>Agaricomycetidae</taxon>
        <taxon>Agaricales</taxon>
        <taxon>Marasmiineae</taxon>
        <taxon>Physalacriaceae</taxon>
        <taxon>Armillaria</taxon>
    </lineage>
</organism>
<dbReference type="EMBL" id="FUEG01000005">
    <property type="protein sequence ID" value="SJL04704.1"/>
    <property type="molecule type" value="Genomic_DNA"/>
</dbReference>
<dbReference type="AlphaFoldDB" id="A0A284R7P0"/>
<accession>A0A284R7P0</accession>
<keyword evidence="2" id="KW-1185">Reference proteome</keyword>
<proteinExistence type="predicted"/>
<sequence>MNPRFTWTHNIAVRHVLPSGGGGSIVELLDHIDLGVIVTILHECDVHLPDTIASTRNAVYYYIQQCNTSLQDDREKENLNTNRDASRDNIASYYKLSRFSLRPNTG</sequence>
<gene>
    <name evidence="1" type="ORF">ARMOST_08074</name>
</gene>
<protein>
    <submittedName>
        <fullName evidence="1">Uncharacterized protein</fullName>
    </submittedName>
</protein>
<reference evidence="2" key="1">
    <citation type="journal article" date="2017" name="Nat. Ecol. Evol.">
        <title>Genome expansion and lineage-specific genetic innovations in the forest pathogenic fungi Armillaria.</title>
        <authorList>
            <person name="Sipos G."/>
            <person name="Prasanna A.N."/>
            <person name="Walter M.C."/>
            <person name="O'Connor E."/>
            <person name="Balint B."/>
            <person name="Krizsan K."/>
            <person name="Kiss B."/>
            <person name="Hess J."/>
            <person name="Varga T."/>
            <person name="Slot J."/>
            <person name="Riley R."/>
            <person name="Boka B."/>
            <person name="Rigling D."/>
            <person name="Barry K."/>
            <person name="Lee J."/>
            <person name="Mihaltcheva S."/>
            <person name="LaButti K."/>
            <person name="Lipzen A."/>
            <person name="Waldron R."/>
            <person name="Moloney N.M."/>
            <person name="Sperisen C."/>
            <person name="Kredics L."/>
            <person name="Vagvoelgyi C."/>
            <person name="Patrignani A."/>
            <person name="Fitzpatrick D."/>
            <person name="Nagy I."/>
            <person name="Doyle S."/>
            <person name="Anderson J.B."/>
            <person name="Grigoriev I.V."/>
            <person name="Gueldener U."/>
            <person name="Muensterkoetter M."/>
            <person name="Nagy L.G."/>
        </authorList>
    </citation>
    <scope>NUCLEOTIDE SEQUENCE [LARGE SCALE GENOMIC DNA]</scope>
    <source>
        <strain evidence="2">C18/9</strain>
    </source>
</reference>
<dbReference type="Proteomes" id="UP000219338">
    <property type="component" value="Unassembled WGS sequence"/>
</dbReference>
<evidence type="ECO:0000313" key="2">
    <source>
        <dbReference type="Proteomes" id="UP000219338"/>
    </source>
</evidence>